<accession>A0ACC1T4A8</accession>
<gene>
    <name evidence="1" type="ORF">NM688_g4160</name>
</gene>
<protein>
    <submittedName>
        <fullName evidence="1">Uncharacterized protein</fullName>
    </submittedName>
</protein>
<name>A0ACC1T4A8_9APHY</name>
<reference evidence="1" key="1">
    <citation type="submission" date="2022-07" db="EMBL/GenBank/DDBJ databases">
        <title>Genome Sequence of Phlebia brevispora.</title>
        <authorList>
            <person name="Buettner E."/>
        </authorList>
    </citation>
    <scope>NUCLEOTIDE SEQUENCE</scope>
    <source>
        <strain evidence="1">MPL23</strain>
    </source>
</reference>
<proteinExistence type="predicted"/>
<dbReference type="Proteomes" id="UP001148662">
    <property type="component" value="Unassembled WGS sequence"/>
</dbReference>
<evidence type="ECO:0000313" key="2">
    <source>
        <dbReference type="Proteomes" id="UP001148662"/>
    </source>
</evidence>
<keyword evidence="2" id="KW-1185">Reference proteome</keyword>
<dbReference type="EMBL" id="JANHOG010000663">
    <property type="protein sequence ID" value="KAJ3552419.1"/>
    <property type="molecule type" value="Genomic_DNA"/>
</dbReference>
<sequence>MASHNNVPAFKRLLSAHDQHRKQSSHLAEQVDGDDVQITAIRIFKVQMAAVTLISMSHANLHSKKPPDAACASPTLLLHVMECVIEAVICCE</sequence>
<organism evidence="1 2">
    <name type="scientific">Phlebia brevispora</name>
    <dbReference type="NCBI Taxonomy" id="194682"/>
    <lineage>
        <taxon>Eukaryota</taxon>
        <taxon>Fungi</taxon>
        <taxon>Dikarya</taxon>
        <taxon>Basidiomycota</taxon>
        <taxon>Agaricomycotina</taxon>
        <taxon>Agaricomycetes</taxon>
        <taxon>Polyporales</taxon>
        <taxon>Meruliaceae</taxon>
        <taxon>Phlebia</taxon>
    </lineage>
</organism>
<comment type="caution">
    <text evidence="1">The sequence shown here is derived from an EMBL/GenBank/DDBJ whole genome shotgun (WGS) entry which is preliminary data.</text>
</comment>
<evidence type="ECO:0000313" key="1">
    <source>
        <dbReference type="EMBL" id="KAJ3552419.1"/>
    </source>
</evidence>